<dbReference type="eggNOG" id="ENOG502SJN2">
    <property type="taxonomic scope" value="Eukaryota"/>
</dbReference>
<dbReference type="InParanoid" id="C4JYN3"/>
<gene>
    <name evidence="2" type="ORF">UREG_07284</name>
</gene>
<dbReference type="AlphaFoldDB" id="C4JYN3"/>
<feature type="region of interest" description="Disordered" evidence="1">
    <location>
        <begin position="1"/>
        <end position="85"/>
    </location>
</feature>
<dbReference type="OMA" id="YINVTHA"/>
<dbReference type="VEuPathDB" id="FungiDB:UREG_07284"/>
<dbReference type="RefSeq" id="XP_002582511.1">
    <property type="nucleotide sequence ID" value="XM_002582465.1"/>
</dbReference>
<dbReference type="GeneID" id="8438829"/>
<evidence type="ECO:0000313" key="2">
    <source>
        <dbReference type="EMBL" id="EEP82419.1"/>
    </source>
</evidence>
<proteinExistence type="predicted"/>
<evidence type="ECO:0000256" key="1">
    <source>
        <dbReference type="SAM" id="MobiDB-lite"/>
    </source>
</evidence>
<dbReference type="STRING" id="336963.C4JYN3"/>
<reference evidence="3" key="1">
    <citation type="journal article" date="2009" name="Genome Res.">
        <title>Comparative genomic analyses of the human fungal pathogens Coccidioides and their relatives.</title>
        <authorList>
            <person name="Sharpton T.J."/>
            <person name="Stajich J.E."/>
            <person name="Rounsley S.D."/>
            <person name="Gardner M.J."/>
            <person name="Wortman J.R."/>
            <person name="Jordar V.S."/>
            <person name="Maiti R."/>
            <person name="Kodira C.D."/>
            <person name="Neafsey D.E."/>
            <person name="Zeng Q."/>
            <person name="Hung C.-Y."/>
            <person name="McMahan C."/>
            <person name="Muszewska A."/>
            <person name="Grynberg M."/>
            <person name="Mandel M.A."/>
            <person name="Kellner E.M."/>
            <person name="Barker B.M."/>
            <person name="Galgiani J.N."/>
            <person name="Orbach M.J."/>
            <person name="Kirkland T.N."/>
            <person name="Cole G.T."/>
            <person name="Henn M.R."/>
            <person name="Birren B.W."/>
            <person name="Taylor J.W."/>
        </authorList>
    </citation>
    <scope>NUCLEOTIDE SEQUENCE [LARGE SCALE GENOMIC DNA]</scope>
    <source>
        <strain evidence="3">UAMH 1704</strain>
    </source>
</reference>
<keyword evidence="3" id="KW-1185">Reference proteome</keyword>
<name>C4JYN3_UNCRE</name>
<dbReference type="Proteomes" id="UP000002058">
    <property type="component" value="Unassembled WGS sequence"/>
</dbReference>
<dbReference type="OrthoDB" id="5407894at2759"/>
<organism evidence="2 3">
    <name type="scientific">Uncinocarpus reesii (strain UAMH 1704)</name>
    <dbReference type="NCBI Taxonomy" id="336963"/>
    <lineage>
        <taxon>Eukaryota</taxon>
        <taxon>Fungi</taxon>
        <taxon>Dikarya</taxon>
        <taxon>Ascomycota</taxon>
        <taxon>Pezizomycotina</taxon>
        <taxon>Eurotiomycetes</taxon>
        <taxon>Eurotiomycetidae</taxon>
        <taxon>Onygenales</taxon>
        <taxon>Onygenaceae</taxon>
        <taxon>Uncinocarpus</taxon>
    </lineage>
</organism>
<sequence>MASPLSSSSVRLKPENPYSSPLPLTPPETEDNILWNPESQLPLHQLSSHDSNPLTTMHNSTSCTEDLSAKESSESDSAPEKSQQQAAFAVQGAQSVTSLMRVTNQNQYPEDSSDGWLQDAILPLVSSLPLPKSPGESVKLVSQTLPCPPSDSSAPALPQCAFTPIVKAIQNRFQQDDSPYINIVHAVPPMFSLSSLPTSPPSTPHLLFGGDDYFSNTIFSSAVAVPSYPHSDPGAFQASAGHHISTPIVPPFSVHVAIVERYLPPSSPQEYRSLFLNEGPSMLRDRLFELSPGGGSLMFIYPTKKGADTFIDNYLSPILAPHLRQLAVINGISSDVGNALGRLPAIAYMDDFEGMRARVLALCDAISSKNHTSSNLACRKTNFTMTYAGKSNVPLDRKLWTEWYIQQETPRAREILNHYWRKGHRLPDNAMTNASQRHPTTHEVTGASLLREIINGVRHRPYPDGFEPDCGLELGVFVIRRSI</sequence>
<feature type="compositionally biased region" description="Polar residues" evidence="1">
    <location>
        <begin position="45"/>
        <end position="65"/>
    </location>
</feature>
<evidence type="ECO:0000313" key="3">
    <source>
        <dbReference type="Proteomes" id="UP000002058"/>
    </source>
</evidence>
<dbReference type="HOGENOM" id="CLU_017164_2_0_1"/>
<dbReference type="KEGG" id="ure:UREG_07284"/>
<accession>C4JYN3</accession>
<dbReference type="EMBL" id="CH476619">
    <property type="protein sequence ID" value="EEP82419.1"/>
    <property type="molecule type" value="Genomic_DNA"/>
</dbReference>
<protein>
    <submittedName>
        <fullName evidence="2">Uncharacterized protein</fullName>
    </submittedName>
</protein>
<feature type="compositionally biased region" description="Polar residues" evidence="1">
    <location>
        <begin position="1"/>
        <end position="10"/>
    </location>
</feature>